<dbReference type="OrthoDB" id="4150at2759"/>
<keyword evidence="3" id="KW-1185">Reference proteome</keyword>
<dbReference type="STRING" id="299467.A0A443SKU0"/>
<feature type="domain" description="Mitochondrial transcription rescue factor 1 C-terminal" evidence="1">
    <location>
        <begin position="91"/>
        <end position="191"/>
    </location>
</feature>
<dbReference type="AlphaFoldDB" id="A0A443SKU0"/>
<dbReference type="InterPro" id="IPR057896">
    <property type="entry name" value="MTRES1_C"/>
</dbReference>
<dbReference type="GO" id="GO:1903108">
    <property type="term" value="P:regulation of mitochondrial transcription"/>
    <property type="evidence" value="ECO:0007669"/>
    <property type="project" value="TreeGrafter"/>
</dbReference>
<evidence type="ECO:0000313" key="3">
    <source>
        <dbReference type="Proteomes" id="UP000288716"/>
    </source>
</evidence>
<dbReference type="EMBL" id="NCKV01001545">
    <property type="protein sequence ID" value="RWS28151.1"/>
    <property type="molecule type" value="Genomic_DNA"/>
</dbReference>
<dbReference type="PANTHER" id="PTHR13633">
    <property type="entry name" value="MITOCHONDRIAL TRANSCRIPTION RESCUE FACTOR 1"/>
    <property type="match status" value="1"/>
</dbReference>
<accession>A0A443SKU0</accession>
<dbReference type="PANTHER" id="PTHR13633:SF3">
    <property type="entry name" value="MITOCHONDRIAL TRANSCRIPTION RESCUE FACTOR 1"/>
    <property type="match status" value="1"/>
</dbReference>
<gene>
    <name evidence="2" type="ORF">B4U80_06967</name>
</gene>
<evidence type="ECO:0000259" key="1">
    <source>
        <dbReference type="Pfam" id="PF25818"/>
    </source>
</evidence>
<reference evidence="2 3" key="1">
    <citation type="journal article" date="2018" name="Gigascience">
        <title>Genomes of trombidid mites reveal novel predicted allergens and laterally-transferred genes associated with secondary metabolism.</title>
        <authorList>
            <person name="Dong X."/>
            <person name="Chaisiri K."/>
            <person name="Xia D."/>
            <person name="Armstrong S.D."/>
            <person name="Fang Y."/>
            <person name="Donnelly M.J."/>
            <person name="Kadowaki T."/>
            <person name="McGarry J.W."/>
            <person name="Darby A.C."/>
            <person name="Makepeace B.L."/>
        </authorList>
    </citation>
    <scope>NUCLEOTIDE SEQUENCE [LARGE SCALE GENOMIC DNA]</scope>
    <source>
        <strain evidence="2">UoL-UT</strain>
    </source>
</reference>
<dbReference type="GO" id="GO:0005739">
    <property type="term" value="C:mitochondrion"/>
    <property type="evidence" value="ECO:0007669"/>
    <property type="project" value="TreeGrafter"/>
</dbReference>
<sequence length="203" mass="23579">MNHISKTLRLAFRFTSLQSRIFAANSRCLCAARRVLCSDAIISHNSASVAPLTTYVQKRFLKKKERTNLPSADEDEEKSEREELEVVKDYKDLNILVPNPRVDNVLRKAAGLARNKIEAVFYESKIYMNEKKLRKKSEELHEDDVVDLILGVNNDNRDLLDVLRIIVLDISDIPNDDDKYEVRVRKFSRLIVENYEEPWKPST</sequence>
<dbReference type="GO" id="GO:0003723">
    <property type="term" value="F:RNA binding"/>
    <property type="evidence" value="ECO:0007669"/>
    <property type="project" value="TreeGrafter"/>
</dbReference>
<dbReference type="VEuPathDB" id="VectorBase:LDEU003891"/>
<protein>
    <recommendedName>
        <fullName evidence="1">Mitochondrial transcription rescue factor 1 C-terminal domain-containing protein</fullName>
    </recommendedName>
</protein>
<proteinExistence type="predicted"/>
<dbReference type="Pfam" id="PF25818">
    <property type="entry name" value="MTRES1_C"/>
    <property type="match status" value="1"/>
</dbReference>
<dbReference type="Proteomes" id="UP000288716">
    <property type="component" value="Unassembled WGS sequence"/>
</dbReference>
<name>A0A443SKU0_9ACAR</name>
<organism evidence="2 3">
    <name type="scientific">Leptotrombidium deliense</name>
    <dbReference type="NCBI Taxonomy" id="299467"/>
    <lineage>
        <taxon>Eukaryota</taxon>
        <taxon>Metazoa</taxon>
        <taxon>Ecdysozoa</taxon>
        <taxon>Arthropoda</taxon>
        <taxon>Chelicerata</taxon>
        <taxon>Arachnida</taxon>
        <taxon>Acari</taxon>
        <taxon>Acariformes</taxon>
        <taxon>Trombidiformes</taxon>
        <taxon>Prostigmata</taxon>
        <taxon>Anystina</taxon>
        <taxon>Parasitengona</taxon>
        <taxon>Trombiculoidea</taxon>
        <taxon>Trombiculidae</taxon>
        <taxon>Leptotrombidium</taxon>
    </lineage>
</organism>
<comment type="caution">
    <text evidence="2">The sequence shown here is derived from an EMBL/GenBank/DDBJ whole genome shotgun (WGS) entry which is preliminary data.</text>
</comment>
<evidence type="ECO:0000313" key="2">
    <source>
        <dbReference type="EMBL" id="RWS28151.1"/>
    </source>
</evidence>